<dbReference type="InterPro" id="IPR050256">
    <property type="entry name" value="Glycosyltransferase_2"/>
</dbReference>
<reference evidence="2 3" key="1">
    <citation type="submission" date="2017-09" db="EMBL/GenBank/DDBJ databases">
        <title>Depth-based differentiation of microbial function through sediment-hosted aquifers and enrichment of novel symbionts in the deep terrestrial subsurface.</title>
        <authorList>
            <person name="Probst A.J."/>
            <person name="Ladd B."/>
            <person name="Jarett J.K."/>
            <person name="Geller-Mcgrath D.E."/>
            <person name="Sieber C.M."/>
            <person name="Emerson J.B."/>
            <person name="Anantharaman K."/>
            <person name="Thomas B.C."/>
            <person name="Malmstrom R."/>
            <person name="Stieglmeier M."/>
            <person name="Klingl A."/>
            <person name="Woyke T."/>
            <person name="Ryan C.M."/>
            <person name="Banfield J.F."/>
        </authorList>
    </citation>
    <scope>NUCLEOTIDE SEQUENCE [LARGE SCALE GENOMIC DNA]</scope>
    <source>
        <strain evidence="2">CG23_combo_of_CG06-09_8_20_14_all_34_8</strain>
    </source>
</reference>
<dbReference type="Gene3D" id="3.90.550.10">
    <property type="entry name" value="Spore Coat Polysaccharide Biosynthesis Protein SpsA, Chain A"/>
    <property type="match status" value="1"/>
</dbReference>
<dbReference type="CDD" id="cd04179">
    <property type="entry name" value="DPM_DPG-synthase_like"/>
    <property type="match status" value="1"/>
</dbReference>
<comment type="caution">
    <text evidence="2">The sequence shown here is derived from an EMBL/GenBank/DDBJ whole genome shotgun (WGS) entry which is preliminary data.</text>
</comment>
<dbReference type="Pfam" id="PF00535">
    <property type="entry name" value="Glycos_transf_2"/>
    <property type="match status" value="1"/>
</dbReference>
<evidence type="ECO:0000313" key="3">
    <source>
        <dbReference type="Proteomes" id="UP000229459"/>
    </source>
</evidence>
<dbReference type="Proteomes" id="UP000229459">
    <property type="component" value="Unassembled WGS sequence"/>
</dbReference>
<evidence type="ECO:0000259" key="1">
    <source>
        <dbReference type="Pfam" id="PF00535"/>
    </source>
</evidence>
<dbReference type="InterPro" id="IPR029044">
    <property type="entry name" value="Nucleotide-diphossugar_trans"/>
</dbReference>
<feature type="domain" description="Glycosyltransferase 2-like" evidence="1">
    <location>
        <begin position="5"/>
        <end position="164"/>
    </location>
</feature>
<dbReference type="PANTHER" id="PTHR48090:SF7">
    <property type="entry name" value="RFBJ PROTEIN"/>
    <property type="match status" value="1"/>
</dbReference>
<dbReference type="InterPro" id="IPR001173">
    <property type="entry name" value="Glyco_trans_2-like"/>
</dbReference>
<name>A0A2H0B5W3_9BACT</name>
<keyword evidence="2" id="KW-0808">Transferase</keyword>
<accession>A0A2H0B5W3</accession>
<evidence type="ECO:0000313" key="2">
    <source>
        <dbReference type="EMBL" id="PIP53073.1"/>
    </source>
</evidence>
<dbReference type="GO" id="GO:0016740">
    <property type="term" value="F:transferase activity"/>
    <property type="evidence" value="ECO:0007669"/>
    <property type="project" value="UniProtKB-KW"/>
</dbReference>
<protein>
    <submittedName>
        <fullName evidence="2">Glycosyl transferase</fullName>
    </submittedName>
</protein>
<dbReference type="EMBL" id="PCSR01000071">
    <property type="protein sequence ID" value="PIP53073.1"/>
    <property type="molecule type" value="Genomic_DNA"/>
</dbReference>
<dbReference type="AlphaFoldDB" id="A0A2H0B5W3"/>
<organism evidence="2 3">
    <name type="scientific">Candidatus Beckwithbacteria bacterium CG23_combo_of_CG06-09_8_20_14_all_34_8</name>
    <dbReference type="NCBI Taxonomy" id="1974497"/>
    <lineage>
        <taxon>Bacteria</taxon>
        <taxon>Candidatus Beckwithiibacteriota</taxon>
    </lineage>
</organism>
<sequence>MTKLSILIPVYNEKNTIIEIINQIKKSWKEAEIIIVDDASSDGTQKILAKINDPKIKIFYHQKNQGKGAALKTAIAYASGKITIIQDADLEYDPKDYKSLIIPIEAGKAEVVYGSRFLGPHRNLLFWHMVGNKFINLFANVLYNTTLSDLETCYKVFKTDLLKSIDWKAKRFDFETEITAKILKKHLYIYEVPISYAGRDYSQGKKIGAKDFFHALWSLLKYRFVS</sequence>
<gene>
    <name evidence="2" type="ORF">COX08_02985</name>
</gene>
<dbReference type="SUPFAM" id="SSF53448">
    <property type="entry name" value="Nucleotide-diphospho-sugar transferases"/>
    <property type="match status" value="1"/>
</dbReference>
<proteinExistence type="predicted"/>
<dbReference type="PANTHER" id="PTHR48090">
    <property type="entry name" value="UNDECAPRENYL-PHOSPHATE 4-DEOXY-4-FORMAMIDO-L-ARABINOSE TRANSFERASE-RELATED"/>
    <property type="match status" value="1"/>
</dbReference>